<feature type="region of interest" description="Disordered" evidence="1">
    <location>
        <begin position="470"/>
        <end position="497"/>
    </location>
</feature>
<dbReference type="InterPro" id="IPR036737">
    <property type="entry name" value="OmpA-like_sf"/>
</dbReference>
<dbReference type="Pfam" id="PF07676">
    <property type="entry name" value="PD40"/>
    <property type="match status" value="4"/>
</dbReference>
<dbReference type="InterPro" id="IPR011042">
    <property type="entry name" value="6-blade_b-propeller_TolB-like"/>
</dbReference>
<proteinExistence type="predicted"/>
<dbReference type="SUPFAM" id="SSF89372">
    <property type="entry name" value="Fucose-specific lectin"/>
    <property type="match status" value="1"/>
</dbReference>
<accession>A0A937FXN4</accession>
<dbReference type="EMBL" id="JAEUGD010000023">
    <property type="protein sequence ID" value="MBL6446280.1"/>
    <property type="molecule type" value="Genomic_DNA"/>
</dbReference>
<gene>
    <name evidence="2" type="ORF">JMN32_08170</name>
</gene>
<reference evidence="2" key="1">
    <citation type="submission" date="2021-01" db="EMBL/GenBank/DDBJ databases">
        <title>Fulvivirga kasyanovii gen. nov., sp nov., a novel member of the phylum Bacteroidetes isolated from seawater in a mussel farm.</title>
        <authorList>
            <person name="Zhao L.-H."/>
            <person name="Wang Z.-J."/>
        </authorList>
    </citation>
    <scope>NUCLEOTIDE SEQUENCE</scope>
    <source>
        <strain evidence="2">29W222</strain>
    </source>
</reference>
<protein>
    <submittedName>
        <fullName evidence="2">PD40 domain-containing protein</fullName>
    </submittedName>
</protein>
<evidence type="ECO:0000313" key="2">
    <source>
        <dbReference type="EMBL" id="MBL6446280.1"/>
    </source>
</evidence>
<dbReference type="InterPro" id="IPR011659">
    <property type="entry name" value="WD40"/>
</dbReference>
<evidence type="ECO:0000313" key="3">
    <source>
        <dbReference type="Proteomes" id="UP000614216"/>
    </source>
</evidence>
<feature type="compositionally biased region" description="Basic and acidic residues" evidence="1">
    <location>
        <begin position="470"/>
        <end position="487"/>
    </location>
</feature>
<comment type="caution">
    <text evidence="2">The sequence shown here is derived from an EMBL/GenBank/DDBJ whole genome shotgun (WGS) entry which is preliminary data.</text>
</comment>
<dbReference type="Proteomes" id="UP000614216">
    <property type="component" value="Unassembled WGS sequence"/>
</dbReference>
<dbReference type="SUPFAM" id="SSF82171">
    <property type="entry name" value="DPP6 N-terminal domain-like"/>
    <property type="match status" value="1"/>
</dbReference>
<sequence length="569" mass="64291">MSSIIRVSFFYLICIINVTNALSQDKIRKLPSNINRPSINLYAPFISGDGKTILYLSDYTDDGHHGMRWATKKTVSTWNDELEVNKLINRPTLNYRGGYSLSFDGNLMLFTSRKSGLGGFDLWSSNRRGNDWEAPSNLGSPVNSRENEGAGMLSPDGEYLYFMRCEKMSEYGGASGCRLMISKRTYNGWDTPVELPSNINTGNSQTPRILADGETLIFASDKFGGKGGLDLYMTTKSGDTWSDPIPLDFINTENHDQFISIPAKGRYLFADVQGDKDRELVQILIPDEFQPKRVMRIQGTVMDAASGDPLNANLTVFNVGVRDRLWNEQVGKKGEFAIVLKEGAVYDVAVDMDDPTYLYFSKVYDLSEGVGTRDKESLQVKLTKIESGMTYNPDIFFEEHSSNISDNSTFELRRIAEVLRKNPSMAIEILVSQNNFRKDSIQSDDDLTEIDLDTLIVEVKKQVLQDVVESKVEEDSSRYEENKREQDEIANDQDDGQMEYKVVEETQIKKHYHNDRTQNQATAIKAYLVGRGVAEDRILLRTSRKEKAADTESDVDLPDVKVEVKILKI</sequence>
<dbReference type="Gene3D" id="2.120.10.30">
    <property type="entry name" value="TolB, C-terminal domain"/>
    <property type="match status" value="1"/>
</dbReference>
<feature type="compositionally biased region" description="Acidic residues" evidence="1">
    <location>
        <begin position="488"/>
        <end position="497"/>
    </location>
</feature>
<organism evidence="2 3">
    <name type="scientific">Fulvivirga marina</name>
    <dbReference type="NCBI Taxonomy" id="2494733"/>
    <lineage>
        <taxon>Bacteria</taxon>
        <taxon>Pseudomonadati</taxon>
        <taxon>Bacteroidota</taxon>
        <taxon>Cytophagia</taxon>
        <taxon>Cytophagales</taxon>
        <taxon>Fulvivirgaceae</taxon>
        <taxon>Fulvivirga</taxon>
    </lineage>
</organism>
<evidence type="ECO:0000256" key="1">
    <source>
        <dbReference type="SAM" id="MobiDB-lite"/>
    </source>
</evidence>
<dbReference type="AlphaFoldDB" id="A0A937FXN4"/>
<dbReference type="RefSeq" id="WP_202855817.1">
    <property type="nucleotide sequence ID" value="NZ_JAEUGD010000023.1"/>
</dbReference>
<dbReference type="Gene3D" id="3.30.1330.60">
    <property type="entry name" value="OmpA-like domain"/>
    <property type="match status" value="1"/>
</dbReference>
<name>A0A937FXN4_9BACT</name>
<keyword evidence="3" id="KW-1185">Reference proteome</keyword>